<dbReference type="GO" id="GO:0005634">
    <property type="term" value="C:nucleus"/>
    <property type="evidence" value="ECO:0007669"/>
    <property type="project" value="UniProtKB-SubCell"/>
</dbReference>
<comment type="subcellular location">
    <subcellularLocation>
        <location evidence="1">Nucleus</location>
    </subcellularLocation>
</comment>
<dbReference type="PROSITE" id="PS00028">
    <property type="entry name" value="ZINC_FINGER_C2H2_1"/>
    <property type="match status" value="3"/>
</dbReference>
<dbReference type="Pfam" id="PF00096">
    <property type="entry name" value="zf-C2H2"/>
    <property type="match status" value="3"/>
</dbReference>
<evidence type="ECO:0000256" key="7">
    <source>
        <dbReference type="ARBA" id="ARBA00023163"/>
    </source>
</evidence>
<evidence type="ECO:0000256" key="1">
    <source>
        <dbReference type="ARBA" id="ARBA00004123"/>
    </source>
</evidence>
<evidence type="ECO:0000313" key="11">
    <source>
        <dbReference type="EMBL" id="KAK4472895.1"/>
    </source>
</evidence>
<dbReference type="FunFam" id="3.30.160.60:FF:001818">
    <property type="entry name" value="GDNF-inducible zinc finger protein 1 isoform X1"/>
    <property type="match status" value="1"/>
</dbReference>
<evidence type="ECO:0000313" key="12">
    <source>
        <dbReference type="Proteomes" id="UP001292079"/>
    </source>
</evidence>
<keyword evidence="3" id="KW-0677">Repeat</keyword>
<protein>
    <recommendedName>
        <fullName evidence="10">C2H2-type domain-containing protein</fullName>
    </recommendedName>
</protein>
<organism evidence="11 12">
    <name type="scientific">Schistosoma mekongi</name>
    <name type="common">Parasitic worm</name>
    <dbReference type="NCBI Taxonomy" id="38744"/>
    <lineage>
        <taxon>Eukaryota</taxon>
        <taxon>Metazoa</taxon>
        <taxon>Spiralia</taxon>
        <taxon>Lophotrochozoa</taxon>
        <taxon>Platyhelminthes</taxon>
        <taxon>Trematoda</taxon>
        <taxon>Digenea</taxon>
        <taxon>Strigeidida</taxon>
        <taxon>Schistosomatoidea</taxon>
        <taxon>Schistosomatidae</taxon>
        <taxon>Schistosoma</taxon>
    </lineage>
</organism>
<evidence type="ECO:0000259" key="10">
    <source>
        <dbReference type="PROSITE" id="PS50157"/>
    </source>
</evidence>
<dbReference type="PANTHER" id="PTHR23235:SF120">
    <property type="entry name" value="KRUPPEL-LIKE FACTOR 15"/>
    <property type="match status" value="1"/>
</dbReference>
<dbReference type="FunFam" id="3.30.160.60:FF:001289">
    <property type="entry name" value="Zinc finger protein 574"/>
    <property type="match status" value="1"/>
</dbReference>
<keyword evidence="2" id="KW-0479">Metal-binding</keyword>
<reference evidence="11" key="2">
    <citation type="journal article" date="2023" name="Infect Dis Poverty">
        <title>Chromosome-scale genome of the human blood fluke Schistosoma mekongi and its implications for public health.</title>
        <authorList>
            <person name="Zhou M."/>
            <person name="Xu L."/>
            <person name="Xu D."/>
            <person name="Chen W."/>
            <person name="Khan J."/>
            <person name="Hu Y."/>
            <person name="Huang H."/>
            <person name="Wei H."/>
            <person name="Zhang Y."/>
            <person name="Chusongsang P."/>
            <person name="Tanasarnprasert K."/>
            <person name="Hu X."/>
            <person name="Limpanont Y."/>
            <person name="Lv Z."/>
        </authorList>
    </citation>
    <scope>NUCLEOTIDE SEQUENCE</scope>
    <source>
        <strain evidence="11">LV_2022a</strain>
    </source>
</reference>
<feature type="domain" description="C2H2-type" evidence="10">
    <location>
        <begin position="496"/>
        <end position="524"/>
    </location>
</feature>
<sequence>MDDLSLKGFNLSTNFHEEQKINNVKEDNYHGHSFDEGCLECRPNHNLQHKNCDFGEVLDLRMNKNKIFDTLSSVMPPSSSSCCHDNSQHIKANSELPNDLTESDSMNNDHSATILTSLSSSTNIHDFTSTPTSSIPFDKLVQTISTSYANSFNNLLSLTSTLLTMHKSKDYYHKLGGYQKQPFTLKNSINSELHKIKRNFPYHLHRILPISHSIHGHQHYNCYSYYQQDNSNISCSIFKPYMKIPSVNSENHTSTSSSLTINFAIWYDQFIQNLYQSLLKQQKQQQQAEQYIHQYHQDLKCDEDKYKLDKEFQVDPSSFNFKFEKEKYSQATNNLTDNLQSDGHDTTFKMKNEDHTDKNVPFIDKLSIDSNSQKWIVVQNGLSITSEHPHVYKSTENNIDQKLLSKSKLSYSSCSSLSSSNPVHCHHHLPHFHHNHQSVNNRTNCKLHLNRSINLIRNNNNLTSKYNYQCPHCKKEFPRSANLNRHLRTHTGEKPYLCEYCQRGFSISSNMQRHIRNIHQRERPFICTICTRAFAQRTNLDRHKRHHWSQLTNLKQNV</sequence>
<dbReference type="EMBL" id="JALJAT010000002">
    <property type="protein sequence ID" value="KAK4472895.1"/>
    <property type="molecule type" value="Genomic_DNA"/>
</dbReference>
<dbReference type="InterPro" id="IPR013087">
    <property type="entry name" value="Znf_C2H2_type"/>
</dbReference>
<feature type="domain" description="C2H2-type" evidence="10">
    <location>
        <begin position="525"/>
        <end position="552"/>
    </location>
</feature>
<dbReference type="Gene3D" id="3.30.160.60">
    <property type="entry name" value="Classic Zinc Finger"/>
    <property type="match status" value="3"/>
</dbReference>
<keyword evidence="7" id="KW-0804">Transcription</keyword>
<dbReference type="GO" id="GO:0008270">
    <property type="term" value="F:zinc ion binding"/>
    <property type="evidence" value="ECO:0007669"/>
    <property type="project" value="UniProtKB-KW"/>
</dbReference>
<accession>A0AAE1ZF17</accession>
<keyword evidence="6" id="KW-0805">Transcription regulation</keyword>
<keyword evidence="12" id="KW-1185">Reference proteome</keyword>
<dbReference type="AlphaFoldDB" id="A0AAE1ZF17"/>
<gene>
    <name evidence="11" type="ORF">MN116_004103</name>
</gene>
<evidence type="ECO:0000256" key="2">
    <source>
        <dbReference type="ARBA" id="ARBA00022723"/>
    </source>
</evidence>
<dbReference type="PANTHER" id="PTHR23235">
    <property type="entry name" value="KRUEPPEL-LIKE TRANSCRIPTION FACTOR"/>
    <property type="match status" value="1"/>
</dbReference>
<dbReference type="GO" id="GO:0000981">
    <property type="term" value="F:DNA-binding transcription factor activity, RNA polymerase II-specific"/>
    <property type="evidence" value="ECO:0007669"/>
    <property type="project" value="TreeGrafter"/>
</dbReference>
<dbReference type="InterPro" id="IPR036236">
    <property type="entry name" value="Znf_C2H2_sf"/>
</dbReference>
<name>A0AAE1ZF17_SCHME</name>
<evidence type="ECO:0000256" key="4">
    <source>
        <dbReference type="ARBA" id="ARBA00022771"/>
    </source>
</evidence>
<evidence type="ECO:0000256" key="5">
    <source>
        <dbReference type="ARBA" id="ARBA00022833"/>
    </source>
</evidence>
<dbReference type="SMART" id="SM00355">
    <property type="entry name" value="ZnF_C2H2"/>
    <property type="match status" value="3"/>
</dbReference>
<dbReference type="SUPFAM" id="SSF57667">
    <property type="entry name" value="beta-beta-alpha zinc fingers"/>
    <property type="match status" value="2"/>
</dbReference>
<evidence type="ECO:0000256" key="6">
    <source>
        <dbReference type="ARBA" id="ARBA00023015"/>
    </source>
</evidence>
<feature type="domain" description="C2H2-type" evidence="10">
    <location>
        <begin position="468"/>
        <end position="495"/>
    </location>
</feature>
<keyword evidence="5" id="KW-0862">Zinc</keyword>
<evidence type="ECO:0000256" key="9">
    <source>
        <dbReference type="PROSITE-ProRule" id="PRU00042"/>
    </source>
</evidence>
<reference evidence="11" key="1">
    <citation type="submission" date="2022-04" db="EMBL/GenBank/DDBJ databases">
        <authorList>
            <person name="Xu L."/>
            <person name="Lv Z."/>
        </authorList>
    </citation>
    <scope>NUCLEOTIDE SEQUENCE</scope>
    <source>
        <strain evidence="11">LV_2022a</strain>
    </source>
</reference>
<dbReference type="Proteomes" id="UP001292079">
    <property type="component" value="Unassembled WGS sequence"/>
</dbReference>
<dbReference type="FunFam" id="3.30.160.60:FF:000110">
    <property type="entry name" value="Zinc finger protein-like"/>
    <property type="match status" value="1"/>
</dbReference>
<dbReference type="PROSITE" id="PS50157">
    <property type="entry name" value="ZINC_FINGER_C2H2_2"/>
    <property type="match status" value="3"/>
</dbReference>
<proteinExistence type="predicted"/>
<keyword evidence="8" id="KW-0539">Nucleus</keyword>
<comment type="caution">
    <text evidence="11">The sequence shown here is derived from an EMBL/GenBank/DDBJ whole genome shotgun (WGS) entry which is preliminary data.</text>
</comment>
<evidence type="ECO:0000256" key="3">
    <source>
        <dbReference type="ARBA" id="ARBA00022737"/>
    </source>
</evidence>
<evidence type="ECO:0000256" key="8">
    <source>
        <dbReference type="ARBA" id="ARBA00023242"/>
    </source>
</evidence>
<keyword evidence="4 9" id="KW-0863">Zinc-finger</keyword>
<dbReference type="GO" id="GO:0000978">
    <property type="term" value="F:RNA polymerase II cis-regulatory region sequence-specific DNA binding"/>
    <property type="evidence" value="ECO:0007669"/>
    <property type="project" value="TreeGrafter"/>
</dbReference>